<sequence length="61" mass="7015">MLQLMPFVRSSAAPLGKELMEECAKHFPRAIVAYVEDNVCGMRFLIWIVLVTSRQDITNFK</sequence>
<dbReference type="EMBL" id="CP039346">
    <property type="protein sequence ID" value="QCD83313.1"/>
    <property type="molecule type" value="Genomic_DNA"/>
</dbReference>
<evidence type="ECO:0000313" key="2">
    <source>
        <dbReference type="Proteomes" id="UP000501690"/>
    </source>
</evidence>
<protein>
    <submittedName>
        <fullName evidence="1">Uncharacterized protein</fullName>
    </submittedName>
</protein>
<accession>A0A4D6L472</accession>
<dbReference type="Proteomes" id="UP000501690">
    <property type="component" value="Linkage Group LG2"/>
</dbReference>
<reference evidence="1 2" key="1">
    <citation type="submission" date="2019-04" db="EMBL/GenBank/DDBJ databases">
        <title>An improved genome assembly and genetic linkage map for asparagus bean, Vigna unguiculata ssp. sesquipedialis.</title>
        <authorList>
            <person name="Xia Q."/>
            <person name="Zhang R."/>
            <person name="Dong Y."/>
        </authorList>
    </citation>
    <scope>NUCLEOTIDE SEQUENCE [LARGE SCALE GENOMIC DNA]</scope>
    <source>
        <tissue evidence="1">Leaf</tissue>
    </source>
</reference>
<gene>
    <name evidence="1" type="ORF">DEO72_LG2g3657</name>
</gene>
<proteinExistence type="predicted"/>
<keyword evidence="2" id="KW-1185">Reference proteome</keyword>
<dbReference type="AlphaFoldDB" id="A0A4D6L472"/>
<organism evidence="1 2">
    <name type="scientific">Vigna unguiculata</name>
    <name type="common">Cowpea</name>
    <dbReference type="NCBI Taxonomy" id="3917"/>
    <lineage>
        <taxon>Eukaryota</taxon>
        <taxon>Viridiplantae</taxon>
        <taxon>Streptophyta</taxon>
        <taxon>Embryophyta</taxon>
        <taxon>Tracheophyta</taxon>
        <taxon>Spermatophyta</taxon>
        <taxon>Magnoliopsida</taxon>
        <taxon>eudicotyledons</taxon>
        <taxon>Gunneridae</taxon>
        <taxon>Pentapetalae</taxon>
        <taxon>rosids</taxon>
        <taxon>fabids</taxon>
        <taxon>Fabales</taxon>
        <taxon>Fabaceae</taxon>
        <taxon>Papilionoideae</taxon>
        <taxon>50 kb inversion clade</taxon>
        <taxon>NPAAA clade</taxon>
        <taxon>indigoferoid/millettioid clade</taxon>
        <taxon>Phaseoleae</taxon>
        <taxon>Vigna</taxon>
    </lineage>
</organism>
<name>A0A4D6L472_VIGUN</name>
<evidence type="ECO:0000313" key="1">
    <source>
        <dbReference type="EMBL" id="QCD83313.1"/>
    </source>
</evidence>